<evidence type="ECO:0000313" key="2">
    <source>
        <dbReference type="Proteomes" id="UP000501991"/>
    </source>
</evidence>
<proteinExistence type="predicted"/>
<name>A0A6C1B4B3_9RHOO</name>
<keyword evidence="2" id="KW-1185">Reference proteome</keyword>
<evidence type="ECO:0000313" key="1">
    <source>
        <dbReference type="EMBL" id="QID17839.1"/>
    </source>
</evidence>
<dbReference type="KEGG" id="azq:G3580_09410"/>
<reference evidence="1 2" key="1">
    <citation type="submission" date="2020-02" db="EMBL/GenBank/DDBJ databases">
        <title>Nitrogenibacter mangrovi gen. nov., sp. nov. isolated from mangrove sediment, a denitrifying betaproteobacterium.</title>
        <authorList>
            <person name="Liao H."/>
            <person name="Tian Y."/>
        </authorList>
    </citation>
    <scope>NUCLEOTIDE SEQUENCE [LARGE SCALE GENOMIC DNA]</scope>
    <source>
        <strain evidence="1 2">M9-3-2</strain>
    </source>
</reference>
<dbReference type="EMBL" id="CP048836">
    <property type="protein sequence ID" value="QID17839.1"/>
    <property type="molecule type" value="Genomic_DNA"/>
</dbReference>
<protein>
    <submittedName>
        <fullName evidence="1">Uncharacterized protein</fullName>
    </submittedName>
</protein>
<dbReference type="AlphaFoldDB" id="A0A6C1B4B3"/>
<dbReference type="RefSeq" id="WP_173765001.1">
    <property type="nucleotide sequence ID" value="NZ_CP048836.1"/>
</dbReference>
<accession>A0A6C1B4B3</accession>
<sequence length="205" mass="23247">MDQSRFETIASDPHRTQAEIESMYRNALEKGETECAAIARGILDSRFPKASKRGGSSIPTTVRFRHDTRTFASGKDAYLWLAQAFLSSRDDALDRYLSLHQRGGKRRGGYRFARRPNDLFPNDSKHQCNTAHYSKLATGCYAYTNLNNSDKFAQLIQLSYASGLEFPDDWEFQPETATNDLNERKEMVALGRKLLDELFGTETAS</sequence>
<gene>
    <name evidence="1" type="ORF">G3580_09410</name>
</gene>
<dbReference type="Proteomes" id="UP000501991">
    <property type="component" value="Chromosome"/>
</dbReference>
<organism evidence="1 2">
    <name type="scientific">Nitrogeniibacter mangrovi</name>
    <dbReference type="NCBI Taxonomy" id="2016596"/>
    <lineage>
        <taxon>Bacteria</taxon>
        <taxon>Pseudomonadati</taxon>
        <taxon>Pseudomonadota</taxon>
        <taxon>Betaproteobacteria</taxon>
        <taxon>Rhodocyclales</taxon>
        <taxon>Zoogloeaceae</taxon>
        <taxon>Nitrogeniibacter</taxon>
    </lineage>
</organism>